<evidence type="ECO:0000313" key="2">
    <source>
        <dbReference type="EMBL" id="QRC99665.1"/>
    </source>
</evidence>
<dbReference type="AlphaFoldDB" id="A0A7U2FB06"/>
<evidence type="ECO:0000256" key="1">
    <source>
        <dbReference type="SAM" id="MobiDB-lite"/>
    </source>
</evidence>
<organism evidence="2 3">
    <name type="scientific">Phaeosphaeria nodorum (strain SN15 / ATCC MYA-4574 / FGSC 10173)</name>
    <name type="common">Glume blotch fungus</name>
    <name type="synonym">Parastagonospora nodorum</name>
    <dbReference type="NCBI Taxonomy" id="321614"/>
    <lineage>
        <taxon>Eukaryota</taxon>
        <taxon>Fungi</taxon>
        <taxon>Dikarya</taxon>
        <taxon>Ascomycota</taxon>
        <taxon>Pezizomycotina</taxon>
        <taxon>Dothideomycetes</taxon>
        <taxon>Pleosporomycetidae</taxon>
        <taxon>Pleosporales</taxon>
        <taxon>Pleosporineae</taxon>
        <taxon>Phaeosphaeriaceae</taxon>
        <taxon>Parastagonospora</taxon>
    </lineage>
</organism>
<protein>
    <submittedName>
        <fullName evidence="2">Uncharacterized protein</fullName>
    </submittedName>
</protein>
<feature type="region of interest" description="Disordered" evidence="1">
    <location>
        <begin position="1"/>
        <end position="35"/>
    </location>
</feature>
<evidence type="ECO:0000313" key="3">
    <source>
        <dbReference type="Proteomes" id="UP000663193"/>
    </source>
</evidence>
<proteinExistence type="predicted"/>
<reference evidence="3" key="1">
    <citation type="journal article" date="2021" name="BMC Genomics">
        <title>Chromosome-level genome assembly and manually-curated proteome of model necrotroph Parastagonospora nodorum Sn15 reveals a genome-wide trove of candidate effector homologs, and redundancy of virulence-related functions within an accessory chromosome.</title>
        <authorList>
            <person name="Bertazzoni S."/>
            <person name="Jones D.A.B."/>
            <person name="Phan H.T."/>
            <person name="Tan K.-C."/>
            <person name="Hane J.K."/>
        </authorList>
    </citation>
    <scope>NUCLEOTIDE SEQUENCE [LARGE SCALE GENOMIC DNA]</scope>
    <source>
        <strain evidence="3">SN15 / ATCC MYA-4574 / FGSC 10173)</strain>
    </source>
</reference>
<accession>A0A7U2FB06</accession>
<dbReference type="Proteomes" id="UP000663193">
    <property type="component" value="Chromosome 10"/>
</dbReference>
<dbReference type="VEuPathDB" id="FungiDB:JI435_437270"/>
<gene>
    <name evidence="2" type="ORF">JI435_437270</name>
</gene>
<dbReference type="EMBL" id="CP069032">
    <property type="protein sequence ID" value="QRC99665.1"/>
    <property type="molecule type" value="Genomic_DNA"/>
</dbReference>
<name>A0A7U2FB06_PHANO</name>
<keyword evidence="3" id="KW-1185">Reference proteome</keyword>
<sequence>MESQVPSDNTDEEEIRSDEGARSYGETGDQISEPGVEILEDEMRRELESLRWILKKRNGTPLGPQILRKAVQMYTPHLDKIVELLLSYNTHAIDGQTINLAASDTGHGKTILQMFQHYDKSLVIGD</sequence>